<dbReference type="PROSITE" id="PS50082">
    <property type="entry name" value="WD_REPEATS_2"/>
    <property type="match status" value="1"/>
</dbReference>
<dbReference type="InterPro" id="IPR001680">
    <property type="entry name" value="WD40_rpt"/>
</dbReference>
<evidence type="ECO:0000256" key="3">
    <source>
        <dbReference type="ARBA" id="ARBA00022980"/>
    </source>
</evidence>
<dbReference type="KEGG" id="lmat:92510729"/>
<gene>
    <name evidence="5" type="ORF">LSCM1_00569</name>
</gene>
<dbReference type="RefSeq" id="XP_067174322.1">
    <property type="nucleotide sequence ID" value="XM_067318217.1"/>
</dbReference>
<dbReference type="PROSITE" id="PS00678">
    <property type="entry name" value="WD_REPEATS_1"/>
    <property type="match status" value="1"/>
</dbReference>
<keyword evidence="6" id="KW-1185">Reference proteome</keyword>
<dbReference type="Proteomes" id="UP000673552">
    <property type="component" value="Chromosome 36"/>
</dbReference>
<comment type="caution">
    <text evidence="5">The sequence shown here is derived from an EMBL/GenBank/DDBJ whole genome shotgun (WGS) entry which is preliminary data.</text>
</comment>
<accession>A0A836GFQ7</accession>
<name>A0A836GFQ7_9TRYP</name>
<dbReference type="InterPro" id="IPR036322">
    <property type="entry name" value="WD40_repeat_dom_sf"/>
</dbReference>
<dbReference type="OrthoDB" id="272640at2759"/>
<dbReference type="InterPro" id="IPR015943">
    <property type="entry name" value="WD40/YVTN_repeat-like_dom_sf"/>
</dbReference>
<feature type="repeat" description="WD" evidence="4">
    <location>
        <begin position="311"/>
        <end position="342"/>
    </location>
</feature>
<dbReference type="InterPro" id="IPR019775">
    <property type="entry name" value="WD40_repeat_CS"/>
</dbReference>
<evidence type="ECO:0000313" key="5">
    <source>
        <dbReference type="EMBL" id="KAG5464385.1"/>
    </source>
</evidence>
<evidence type="ECO:0000256" key="4">
    <source>
        <dbReference type="PROSITE-ProRule" id="PRU00221"/>
    </source>
</evidence>
<dbReference type="GO" id="GO:0005840">
    <property type="term" value="C:ribosome"/>
    <property type="evidence" value="ECO:0007669"/>
    <property type="project" value="UniProtKB-KW"/>
</dbReference>
<dbReference type="Gene3D" id="2.130.10.10">
    <property type="entry name" value="YVTN repeat-like/Quinoprotein amine dehydrogenase"/>
    <property type="match status" value="1"/>
</dbReference>
<reference evidence="5 6" key="1">
    <citation type="submission" date="2021-03" db="EMBL/GenBank/DDBJ databases">
        <title>Leishmania (Mundinia) martiniquensis Genome sequencing and assembly.</title>
        <authorList>
            <person name="Almutairi H."/>
            <person name="Gatherer D."/>
        </authorList>
    </citation>
    <scope>NUCLEOTIDE SEQUENCE [LARGE SCALE GENOMIC DNA]</scope>
    <source>
        <strain evidence="5">LSCM1</strain>
    </source>
</reference>
<dbReference type="SUPFAM" id="SSF50978">
    <property type="entry name" value="WD40 repeat-like"/>
    <property type="match status" value="1"/>
</dbReference>
<keyword evidence="1 4" id="KW-0853">WD repeat</keyword>
<organism evidence="5 6">
    <name type="scientific">Leishmania martiniquensis</name>
    <dbReference type="NCBI Taxonomy" id="1580590"/>
    <lineage>
        <taxon>Eukaryota</taxon>
        <taxon>Discoba</taxon>
        <taxon>Euglenozoa</taxon>
        <taxon>Kinetoplastea</taxon>
        <taxon>Metakinetoplastina</taxon>
        <taxon>Trypanosomatida</taxon>
        <taxon>Trypanosomatidae</taxon>
        <taxon>Leishmaniinae</taxon>
        <taxon>Leishmania</taxon>
    </lineage>
</organism>
<evidence type="ECO:0000256" key="2">
    <source>
        <dbReference type="ARBA" id="ARBA00022737"/>
    </source>
</evidence>
<proteinExistence type="predicted"/>
<dbReference type="AlphaFoldDB" id="A0A836GFQ7"/>
<sequence length="546" mass="59162">MQTTLPAFIEARKRSETSIIRDEAEPTERKLKKWREGEYTTTYPFPSEADKALASQLRHIRERICRGLCPHSKNGSSRHSLSASLHGQSPFFRTVVSSIHPNRTDDNGNLIVSPVDTFRNGILSTTWDRRDEYLIVTQRSRFQLFGAASWIAPGKVPWETSRPVLELKSATVQGRLGGENRTSFGLSFTRFLGSTLNTICGYSGVPHLDIFDLEDLDEAAGEPLRTYNLGTLKFESCSRLVSGVPSATAVVTMSDLVAIAALSNGCSALVDLRITSPLACTEAPPPPAILSASKPGMRRLAQGAPITAVEVSYRSDGVQLLTGTKDGMLVLWDLRKRNEPVAMTSVGGAIQALHVMDPSSSHRCGAPELWLNTDSGDIACFSIGVSSFEEVTCISTSDSRRTSLSANLAPPKISIAPLLNCLIYPHLSSNTLLFYDISGCVTVAEADGTTGIATLGFTDSEKNGQRASQGNFRDARSLLWDGEKEEDSLLLPSDLKKSAVPLSLLFSSSFSDWSYQICSVSVSNKHNTICVGGDDGDLHVLCDSFS</sequence>
<dbReference type="EMBL" id="JAFEUZ010000036">
    <property type="protein sequence ID" value="KAG5464385.1"/>
    <property type="molecule type" value="Genomic_DNA"/>
</dbReference>
<evidence type="ECO:0008006" key="7">
    <source>
        <dbReference type="Google" id="ProtNLM"/>
    </source>
</evidence>
<keyword evidence="3" id="KW-0689">Ribosomal protein</keyword>
<protein>
    <recommendedName>
        <fullName evidence="7">Guanine nucleotide-binding protein subunit beta-like protein</fullName>
    </recommendedName>
</protein>
<dbReference type="GeneID" id="92510729"/>
<keyword evidence="2" id="KW-0677">Repeat</keyword>
<evidence type="ECO:0000313" key="6">
    <source>
        <dbReference type="Proteomes" id="UP000673552"/>
    </source>
</evidence>
<evidence type="ECO:0000256" key="1">
    <source>
        <dbReference type="ARBA" id="ARBA00022574"/>
    </source>
</evidence>
<keyword evidence="3" id="KW-0687">Ribonucleoprotein</keyword>